<evidence type="ECO:0000313" key="3">
    <source>
        <dbReference type="EMBL" id="KAF4510284.1"/>
    </source>
</evidence>
<evidence type="ECO:0000259" key="2">
    <source>
        <dbReference type="Pfam" id="PF24800"/>
    </source>
</evidence>
<feature type="transmembrane region" description="Helical" evidence="1">
    <location>
        <begin position="82"/>
        <end position="100"/>
    </location>
</feature>
<dbReference type="EMBL" id="JAAVMX010000003">
    <property type="protein sequence ID" value="KAF4510284.1"/>
    <property type="molecule type" value="Genomic_DNA"/>
</dbReference>
<evidence type="ECO:0000313" key="4">
    <source>
        <dbReference type="Proteomes" id="UP000557566"/>
    </source>
</evidence>
<keyword evidence="1" id="KW-0812">Transmembrane</keyword>
<feature type="transmembrane region" description="Helical" evidence="1">
    <location>
        <begin position="112"/>
        <end position="136"/>
    </location>
</feature>
<dbReference type="Pfam" id="PF24800">
    <property type="entry name" value="DUF7702"/>
    <property type="match status" value="1"/>
</dbReference>
<keyword evidence="1" id="KW-1133">Transmembrane helix</keyword>
<evidence type="ECO:0000256" key="1">
    <source>
        <dbReference type="SAM" id="Phobius"/>
    </source>
</evidence>
<gene>
    <name evidence="3" type="ORF">G6O67_002184</name>
</gene>
<feature type="transmembrane region" description="Helical" evidence="1">
    <location>
        <begin position="6"/>
        <end position="23"/>
    </location>
</feature>
<comment type="caution">
    <text evidence="3">The sequence shown here is derived from an EMBL/GenBank/DDBJ whole genome shotgun (WGS) entry which is preliminary data.</text>
</comment>
<dbReference type="OrthoDB" id="2560628at2759"/>
<feature type="transmembrane region" description="Helical" evidence="1">
    <location>
        <begin position="44"/>
        <end position="62"/>
    </location>
</feature>
<dbReference type="Proteomes" id="UP000557566">
    <property type="component" value="Unassembled WGS sequence"/>
</dbReference>
<keyword evidence="1" id="KW-0472">Membrane</keyword>
<feature type="transmembrane region" description="Helical" evidence="1">
    <location>
        <begin position="142"/>
        <end position="167"/>
    </location>
</feature>
<reference evidence="3 4" key="1">
    <citation type="journal article" date="2020" name="Genome Biol. Evol.">
        <title>A new high-quality draft genome assembly of the Chinese cordyceps Ophiocordyceps sinensis.</title>
        <authorList>
            <person name="Shu R."/>
            <person name="Zhang J."/>
            <person name="Meng Q."/>
            <person name="Zhang H."/>
            <person name="Zhou G."/>
            <person name="Li M."/>
            <person name="Wu P."/>
            <person name="Zhao Y."/>
            <person name="Chen C."/>
            <person name="Qin Q."/>
        </authorList>
    </citation>
    <scope>NUCLEOTIDE SEQUENCE [LARGE SCALE GENOMIC DNA]</scope>
    <source>
        <strain evidence="3 4">IOZ07</strain>
    </source>
</reference>
<dbReference type="InterPro" id="IPR056119">
    <property type="entry name" value="DUF7702"/>
</dbReference>
<accession>A0A8H4PTR1</accession>
<dbReference type="AlphaFoldDB" id="A0A8H4PTR1"/>
<organism evidence="3 4">
    <name type="scientific">Ophiocordyceps sinensis</name>
    <dbReference type="NCBI Taxonomy" id="72228"/>
    <lineage>
        <taxon>Eukaryota</taxon>
        <taxon>Fungi</taxon>
        <taxon>Dikarya</taxon>
        <taxon>Ascomycota</taxon>
        <taxon>Pezizomycotina</taxon>
        <taxon>Sordariomycetes</taxon>
        <taxon>Hypocreomycetidae</taxon>
        <taxon>Hypocreales</taxon>
        <taxon>Ophiocordycipitaceae</taxon>
        <taxon>Ophiocordyceps</taxon>
    </lineage>
</organism>
<proteinExistence type="predicted"/>
<feature type="domain" description="DUF7702" evidence="2">
    <location>
        <begin position="2"/>
        <end position="169"/>
    </location>
</feature>
<dbReference type="PANTHER" id="PTHR42109">
    <property type="entry name" value="UNPLACED GENOMIC SCAFFOLD UM_SCAF_CONTIG_1.265, WHOLE GENOME SHOTGUN SEQUENCE"/>
    <property type="match status" value="1"/>
</dbReference>
<sequence length="191" mass="20411">MTLNGLGLGPLLLMLLGLVSRVFDSINRRAHVVVTPAHRRLVEILMLVAIILLVVGGTQSTVTVQGGQPKIAYSTVSRAGTGIMVAVLGLLCLEVLLAFGNRGHVAQGEHRIILGVALSVPFVLVRTVYSCLVVFGGVSSNVWLYLGMLVIMEMIVVLICEALGFSLDKVPAPVPKDDQAQLRDGQYGLDR</sequence>
<keyword evidence="4" id="KW-1185">Reference proteome</keyword>
<dbReference type="PANTHER" id="PTHR42109:SF2">
    <property type="entry name" value="INTEGRAL MEMBRANE PROTEIN"/>
    <property type="match status" value="1"/>
</dbReference>
<protein>
    <recommendedName>
        <fullName evidence="2">DUF7702 domain-containing protein</fullName>
    </recommendedName>
</protein>
<name>A0A8H4PTR1_9HYPO</name>